<protein>
    <submittedName>
        <fullName evidence="1">Uncharacterized protein</fullName>
    </submittedName>
</protein>
<dbReference type="Proteomes" id="UP000502665">
    <property type="component" value="Chromosome"/>
</dbReference>
<name>A0A6M4WMS6_9ACTN</name>
<accession>A0A6M4WMS6</accession>
<dbReference type="RefSeq" id="WP_171397411.1">
    <property type="nucleotide sequence ID" value="NZ_CP049838.1"/>
</dbReference>
<sequence>MRLPLAHDRAELIEVVRIGDPARHLTSRDLAGDVVEVWAGEEVRQLLHLVGELPDSPKYRCFLPGWGIRAYDATDPEPLFEIAFCFRCNGARVWGREVTEEQRHQDFEAESPAGRELLRRFRACAPG</sequence>
<reference evidence="1" key="1">
    <citation type="submission" date="2020-03" db="EMBL/GenBank/DDBJ databases">
        <title>Molecular networking-based the target discovery of potent antiproliferative macrolactams: 5/6/7/16 polycyclic ansamycins and glycosylated trienomycin from Streptomyces cacaoi subsp. asoensis.</title>
        <authorList>
            <person name="Liu L.-L."/>
        </authorList>
    </citation>
    <scope>NUCLEOTIDE SEQUENCE [LARGE SCALE GENOMIC DNA]</scope>
    <source>
        <strain evidence="1">H2S5</strain>
    </source>
</reference>
<organism evidence="1 2">
    <name type="scientific">Streptomyces asoensis</name>
    <dbReference type="NCBI Taxonomy" id="249586"/>
    <lineage>
        <taxon>Bacteria</taxon>
        <taxon>Bacillati</taxon>
        <taxon>Actinomycetota</taxon>
        <taxon>Actinomycetes</taxon>
        <taxon>Kitasatosporales</taxon>
        <taxon>Streptomycetaceae</taxon>
        <taxon>Streptomyces</taxon>
    </lineage>
</organism>
<evidence type="ECO:0000313" key="2">
    <source>
        <dbReference type="Proteomes" id="UP000502665"/>
    </source>
</evidence>
<dbReference type="AlphaFoldDB" id="A0A6M4WMS6"/>
<dbReference type="EMBL" id="CP049838">
    <property type="protein sequence ID" value="QJT01860.1"/>
    <property type="molecule type" value="Genomic_DNA"/>
</dbReference>
<evidence type="ECO:0000313" key="1">
    <source>
        <dbReference type="EMBL" id="QJT01860.1"/>
    </source>
</evidence>
<proteinExistence type="predicted"/>
<gene>
    <name evidence="1" type="ORF">G9272_17335</name>
</gene>
<keyword evidence="2" id="KW-1185">Reference proteome</keyword>